<organism evidence="1 2">
    <name type="scientific">Corchorus capsularis</name>
    <name type="common">Jute</name>
    <dbReference type="NCBI Taxonomy" id="210143"/>
    <lineage>
        <taxon>Eukaryota</taxon>
        <taxon>Viridiplantae</taxon>
        <taxon>Streptophyta</taxon>
        <taxon>Embryophyta</taxon>
        <taxon>Tracheophyta</taxon>
        <taxon>Spermatophyta</taxon>
        <taxon>Magnoliopsida</taxon>
        <taxon>eudicotyledons</taxon>
        <taxon>Gunneridae</taxon>
        <taxon>Pentapetalae</taxon>
        <taxon>rosids</taxon>
        <taxon>malvids</taxon>
        <taxon>Malvales</taxon>
        <taxon>Malvaceae</taxon>
        <taxon>Grewioideae</taxon>
        <taxon>Apeibeae</taxon>
        <taxon>Corchorus</taxon>
    </lineage>
</organism>
<feature type="non-terminal residue" evidence="1">
    <location>
        <position position="1"/>
    </location>
</feature>
<dbReference type="Proteomes" id="UP000188268">
    <property type="component" value="Unassembled WGS sequence"/>
</dbReference>
<protein>
    <submittedName>
        <fullName evidence="1">Uncharacterized protein</fullName>
    </submittedName>
</protein>
<dbReference type="AlphaFoldDB" id="A0A1R3GC80"/>
<gene>
    <name evidence="1" type="ORF">CCACVL1_27096</name>
</gene>
<dbReference type="EMBL" id="AWWV01014591">
    <property type="protein sequence ID" value="OMO55671.1"/>
    <property type="molecule type" value="Genomic_DNA"/>
</dbReference>
<proteinExistence type="predicted"/>
<comment type="caution">
    <text evidence="1">The sequence shown here is derived from an EMBL/GenBank/DDBJ whole genome shotgun (WGS) entry which is preliminary data.</text>
</comment>
<accession>A0A1R3GC80</accession>
<keyword evidence="2" id="KW-1185">Reference proteome</keyword>
<evidence type="ECO:0000313" key="1">
    <source>
        <dbReference type="EMBL" id="OMO55671.1"/>
    </source>
</evidence>
<evidence type="ECO:0000313" key="2">
    <source>
        <dbReference type="Proteomes" id="UP000188268"/>
    </source>
</evidence>
<dbReference type="Gramene" id="OMO55671">
    <property type="protein sequence ID" value="OMO55671"/>
    <property type="gene ID" value="CCACVL1_27096"/>
</dbReference>
<sequence>NLKKEYRYLTAGQSDEIQDSSIPNYIKQIDD</sequence>
<name>A0A1R3GC80_COCAP</name>
<reference evidence="1 2" key="1">
    <citation type="submission" date="2013-09" db="EMBL/GenBank/DDBJ databases">
        <title>Corchorus capsularis genome sequencing.</title>
        <authorList>
            <person name="Alam M."/>
            <person name="Haque M.S."/>
            <person name="Islam M.S."/>
            <person name="Emdad E.M."/>
            <person name="Islam M.M."/>
            <person name="Ahmed B."/>
            <person name="Halim A."/>
            <person name="Hossen Q.M.M."/>
            <person name="Hossain M.Z."/>
            <person name="Ahmed R."/>
            <person name="Khan M.M."/>
            <person name="Islam R."/>
            <person name="Rashid M.M."/>
            <person name="Khan S.A."/>
            <person name="Rahman M.S."/>
            <person name="Alam M."/>
        </authorList>
    </citation>
    <scope>NUCLEOTIDE SEQUENCE [LARGE SCALE GENOMIC DNA]</scope>
    <source>
        <strain evidence="2">cv. CVL-1</strain>
        <tissue evidence="1">Whole seedling</tissue>
    </source>
</reference>